<keyword evidence="2" id="KW-1185">Reference proteome</keyword>
<name>A0ABW2GQ95_9ACTN</name>
<protein>
    <submittedName>
        <fullName evidence="1">Uncharacterized protein</fullName>
    </submittedName>
</protein>
<accession>A0ABW2GQ95</accession>
<comment type="caution">
    <text evidence="1">The sequence shown here is derived from an EMBL/GenBank/DDBJ whole genome shotgun (WGS) entry which is preliminary data.</text>
</comment>
<dbReference type="EMBL" id="JBHTAC010000005">
    <property type="protein sequence ID" value="MFC7242205.1"/>
    <property type="molecule type" value="Genomic_DNA"/>
</dbReference>
<proteinExistence type="predicted"/>
<organism evidence="1 2">
    <name type="scientific">Catellatospora aurea</name>
    <dbReference type="NCBI Taxonomy" id="1337874"/>
    <lineage>
        <taxon>Bacteria</taxon>
        <taxon>Bacillati</taxon>
        <taxon>Actinomycetota</taxon>
        <taxon>Actinomycetes</taxon>
        <taxon>Micromonosporales</taxon>
        <taxon>Micromonosporaceae</taxon>
        <taxon>Catellatospora</taxon>
    </lineage>
</organism>
<dbReference type="RefSeq" id="WP_376805632.1">
    <property type="nucleotide sequence ID" value="NZ_JBHTAC010000005.1"/>
</dbReference>
<reference evidence="2" key="1">
    <citation type="journal article" date="2019" name="Int. J. Syst. Evol. Microbiol.">
        <title>The Global Catalogue of Microorganisms (GCM) 10K type strain sequencing project: providing services to taxonomists for standard genome sequencing and annotation.</title>
        <authorList>
            <consortium name="The Broad Institute Genomics Platform"/>
            <consortium name="The Broad Institute Genome Sequencing Center for Infectious Disease"/>
            <person name="Wu L."/>
            <person name="Ma J."/>
        </authorList>
    </citation>
    <scope>NUCLEOTIDE SEQUENCE [LARGE SCALE GENOMIC DNA]</scope>
    <source>
        <strain evidence="2">CGMCC 1.9106</strain>
    </source>
</reference>
<evidence type="ECO:0000313" key="2">
    <source>
        <dbReference type="Proteomes" id="UP001596392"/>
    </source>
</evidence>
<gene>
    <name evidence="1" type="ORF">ACFQO7_06900</name>
</gene>
<sequence length="209" mass="23394">MRPPPHERIAAVDDRVLFKVKVQRWRGAVLVEPDLPWLVAAGWRESGSSDDFYAALAADARSARARYNADARPALTTDTYTAHLLPTHDDRLRQRLERATRFVRGLEALVPELVRQSLRDGHERTAELDSFDLGVQVRAEHGHETYVAVRVRGSVPPNLVPVILDIVPGCDRTGWYPEAALPDRALHPNEQAWSNIMDTAVAAKLLDVD</sequence>
<evidence type="ECO:0000313" key="1">
    <source>
        <dbReference type="EMBL" id="MFC7242205.1"/>
    </source>
</evidence>
<dbReference type="Proteomes" id="UP001596392">
    <property type="component" value="Unassembled WGS sequence"/>
</dbReference>